<dbReference type="InterPro" id="IPR011576">
    <property type="entry name" value="Pyridox_Oxase_N"/>
</dbReference>
<keyword evidence="1" id="KW-0560">Oxidoreductase</keyword>
<comment type="caution">
    <text evidence="3">The sequence shown here is derived from an EMBL/GenBank/DDBJ whole genome shotgun (WGS) entry which is preliminary data.</text>
</comment>
<name>A0ABN2AB67_9ACTN</name>
<evidence type="ECO:0000313" key="3">
    <source>
        <dbReference type="EMBL" id="GAA1514573.1"/>
    </source>
</evidence>
<dbReference type="PANTHER" id="PTHR35176">
    <property type="entry name" value="HEME OXYGENASE HI_0854-RELATED"/>
    <property type="match status" value="1"/>
</dbReference>
<reference evidence="3 4" key="1">
    <citation type="journal article" date="2019" name="Int. J. Syst. Evol. Microbiol.">
        <title>The Global Catalogue of Microorganisms (GCM) 10K type strain sequencing project: providing services to taxonomists for standard genome sequencing and annotation.</title>
        <authorList>
            <consortium name="The Broad Institute Genomics Platform"/>
            <consortium name="The Broad Institute Genome Sequencing Center for Infectious Disease"/>
            <person name="Wu L."/>
            <person name="Ma J."/>
        </authorList>
    </citation>
    <scope>NUCLEOTIDE SEQUENCE [LARGE SCALE GENOMIC DNA]</scope>
    <source>
        <strain evidence="3 4">JCM 14942</strain>
    </source>
</reference>
<dbReference type="EMBL" id="BAAAOR010000014">
    <property type="protein sequence ID" value="GAA1514573.1"/>
    <property type="molecule type" value="Genomic_DNA"/>
</dbReference>
<organism evidence="3 4">
    <name type="scientific">Nocardioides humi</name>
    <dbReference type="NCBI Taxonomy" id="449461"/>
    <lineage>
        <taxon>Bacteria</taxon>
        <taxon>Bacillati</taxon>
        <taxon>Actinomycetota</taxon>
        <taxon>Actinomycetes</taxon>
        <taxon>Propionibacteriales</taxon>
        <taxon>Nocardioidaceae</taxon>
        <taxon>Nocardioides</taxon>
    </lineage>
</organism>
<dbReference type="SUPFAM" id="SSF50475">
    <property type="entry name" value="FMN-binding split barrel"/>
    <property type="match status" value="1"/>
</dbReference>
<dbReference type="InterPro" id="IPR052019">
    <property type="entry name" value="F420H2_bilvrd_red/Heme_oxyg"/>
</dbReference>
<evidence type="ECO:0000313" key="4">
    <source>
        <dbReference type="Proteomes" id="UP001500842"/>
    </source>
</evidence>
<sequence>MLVPSLHPVDWSALPVTLTAFWTEYHLCTLSTLDRHGAPHAVPVGATLDPENGCAWIITRRGSQKVANVRRDPRLTVTQVDKGRWATLVGTGEVLEDAASIARACERYAARYRTPEPNPERVAIRISVERVLGSALVLPD</sequence>
<evidence type="ECO:0000256" key="1">
    <source>
        <dbReference type="ARBA" id="ARBA00023002"/>
    </source>
</evidence>
<dbReference type="InterPro" id="IPR019920">
    <property type="entry name" value="F420-binding_dom_put"/>
</dbReference>
<feature type="domain" description="Pyridoxamine 5'-phosphate oxidase N-terminal" evidence="2">
    <location>
        <begin position="18"/>
        <end position="132"/>
    </location>
</feature>
<keyword evidence="4" id="KW-1185">Reference proteome</keyword>
<dbReference type="Proteomes" id="UP001500842">
    <property type="component" value="Unassembled WGS sequence"/>
</dbReference>
<dbReference type="Pfam" id="PF01243">
    <property type="entry name" value="PNPOx_N"/>
    <property type="match status" value="1"/>
</dbReference>
<dbReference type="InterPro" id="IPR012349">
    <property type="entry name" value="Split_barrel_FMN-bd"/>
</dbReference>
<dbReference type="PANTHER" id="PTHR35176:SF1">
    <property type="entry name" value="F420H(2)-DEPENDENT BILIVERDIN REDUCTASE"/>
    <property type="match status" value="1"/>
</dbReference>
<protein>
    <submittedName>
        <fullName evidence="3">F420-dependent biliverdin reductase</fullName>
    </submittedName>
</protein>
<gene>
    <name evidence="3" type="ORF">GCM10009788_18710</name>
</gene>
<evidence type="ECO:0000259" key="2">
    <source>
        <dbReference type="Pfam" id="PF01243"/>
    </source>
</evidence>
<dbReference type="NCBIfam" id="TIGR03618">
    <property type="entry name" value="Rv1155_F420"/>
    <property type="match status" value="1"/>
</dbReference>
<dbReference type="Gene3D" id="2.30.110.10">
    <property type="entry name" value="Electron Transport, Fmn-binding Protein, Chain A"/>
    <property type="match status" value="1"/>
</dbReference>
<accession>A0ABN2AB67</accession>
<proteinExistence type="predicted"/>